<evidence type="ECO:0000256" key="2">
    <source>
        <dbReference type="ARBA" id="ARBA00022448"/>
    </source>
</evidence>
<evidence type="ECO:0000259" key="10">
    <source>
        <dbReference type="PROSITE" id="PS50893"/>
    </source>
</evidence>
<keyword evidence="8 9" id="KW-0472">Membrane</keyword>
<dbReference type="InterPro" id="IPR003593">
    <property type="entry name" value="AAA+_ATPase"/>
</dbReference>
<accession>A0A0F4T6N2</accession>
<keyword evidence="2" id="KW-0813">Transport</keyword>
<dbReference type="Proteomes" id="UP000033588">
    <property type="component" value="Unassembled WGS sequence"/>
</dbReference>
<feature type="transmembrane region" description="Helical" evidence="9">
    <location>
        <begin position="261"/>
        <end position="283"/>
    </location>
</feature>
<gene>
    <name evidence="12" type="ORF">VC35_24785</name>
</gene>
<dbReference type="Gene3D" id="1.20.1560.10">
    <property type="entry name" value="ABC transporter type 1, transmembrane domain"/>
    <property type="match status" value="1"/>
</dbReference>
<evidence type="ECO:0000256" key="1">
    <source>
        <dbReference type="ARBA" id="ARBA00004651"/>
    </source>
</evidence>
<dbReference type="GO" id="GO:0034040">
    <property type="term" value="F:ATPase-coupled lipid transmembrane transporter activity"/>
    <property type="evidence" value="ECO:0007669"/>
    <property type="project" value="TreeGrafter"/>
</dbReference>
<evidence type="ECO:0000256" key="9">
    <source>
        <dbReference type="SAM" id="Phobius"/>
    </source>
</evidence>
<keyword evidence="7 9" id="KW-1133">Transmembrane helix</keyword>
<dbReference type="PATRIC" id="fig|294.132.peg.4278"/>
<feature type="domain" description="ABC transporter" evidence="10">
    <location>
        <begin position="351"/>
        <end position="572"/>
    </location>
</feature>
<dbReference type="PROSITE" id="PS50893">
    <property type="entry name" value="ABC_TRANSPORTER_2"/>
    <property type="match status" value="1"/>
</dbReference>
<dbReference type="GO" id="GO:0016887">
    <property type="term" value="F:ATP hydrolysis activity"/>
    <property type="evidence" value="ECO:0007669"/>
    <property type="project" value="InterPro"/>
</dbReference>
<keyword evidence="5" id="KW-0547">Nucleotide-binding</keyword>
<evidence type="ECO:0000256" key="5">
    <source>
        <dbReference type="ARBA" id="ARBA00022741"/>
    </source>
</evidence>
<dbReference type="PANTHER" id="PTHR24221:SF654">
    <property type="entry name" value="ATP-BINDING CASSETTE SUB-FAMILY B MEMBER 6"/>
    <property type="match status" value="1"/>
</dbReference>
<dbReference type="InterPro" id="IPR011527">
    <property type="entry name" value="ABC1_TM_dom"/>
</dbReference>
<sequence length="572" mass="63190">MQRLIVRLIDSQNPEALQASLRWLYSFVRPHRLAIAGLLGLSVCASALVLVQPWLTKLLIDDGLLARNFPMLVLIAGLMIVAGLLGTALSGINRYLHTRLSGRMLFALRDDLYRHLQTLSPSFYGQRRIGDLMSRLDGDVAEIQRFAVDSLFSAVSSVIGLVVAIAMLLTLSWKLSLLALVLIPLDVLWLRWMRRKVERDVRQLRERSADMSSFMVETLPVMKFIQSAGQQQREARRLETLGQGYMSQLLRLQVTEFFTQAVPGTLTSLSRACAFLIGGYWVVQGTWQLGALIAFSTYLGMAVGPVQSLLGLYVAIQRMTVSLGRVMELRGEQPTVLTPAAPRAMPNGGDLWFDNVHFAHPGRQSTLRGIEARIPYGMKVALSGGSGVGKSTLIDLLQRHHDPQSGRVLLGDVDLRELDLFQLRRRIAIVSQDIVLFRGSLADNLAYAVPDASREAIADVARLAQLDSLIESLPEGLDSPLGERGQQLSGGQKQRIAIARALLQDPLILVLDEATSAVDEATEREVIDAIDRLFAGRTRILISHRPSTLADADLRFELLDGVLTSKTVLHET</sequence>
<dbReference type="PROSITE" id="PS00211">
    <property type="entry name" value="ABC_TRANSPORTER_1"/>
    <property type="match status" value="1"/>
</dbReference>
<dbReference type="OrthoDB" id="9806127at2"/>
<comment type="subcellular location">
    <subcellularLocation>
        <location evidence="1">Cell membrane</location>
        <topology evidence="1">Multi-pass membrane protein</topology>
    </subcellularLocation>
</comment>
<dbReference type="InterPro" id="IPR027417">
    <property type="entry name" value="P-loop_NTPase"/>
</dbReference>
<dbReference type="Pfam" id="PF00005">
    <property type="entry name" value="ABC_tran"/>
    <property type="match status" value="1"/>
</dbReference>
<evidence type="ECO:0000256" key="8">
    <source>
        <dbReference type="ARBA" id="ARBA00023136"/>
    </source>
</evidence>
<evidence type="ECO:0000256" key="4">
    <source>
        <dbReference type="ARBA" id="ARBA00022692"/>
    </source>
</evidence>
<dbReference type="InterPro" id="IPR017871">
    <property type="entry name" value="ABC_transporter-like_CS"/>
</dbReference>
<organism evidence="12 13">
    <name type="scientific">Pseudomonas fluorescens</name>
    <dbReference type="NCBI Taxonomy" id="294"/>
    <lineage>
        <taxon>Bacteria</taxon>
        <taxon>Pseudomonadati</taxon>
        <taxon>Pseudomonadota</taxon>
        <taxon>Gammaproteobacteria</taxon>
        <taxon>Pseudomonadales</taxon>
        <taxon>Pseudomonadaceae</taxon>
        <taxon>Pseudomonas</taxon>
    </lineage>
</organism>
<reference evidence="12 13" key="1">
    <citation type="submission" date="2015-03" db="EMBL/GenBank/DDBJ databases">
        <title>Comparative genomics of Pseudomonas insights into diversity of traits involved in vanlence and defense.</title>
        <authorList>
            <person name="Qin Y."/>
        </authorList>
    </citation>
    <scope>NUCLEOTIDE SEQUENCE [LARGE SCALE GENOMIC DNA]</scope>
    <source>
        <strain evidence="12 13">C8</strain>
    </source>
</reference>
<feature type="transmembrane region" description="Helical" evidence="9">
    <location>
        <begin position="289"/>
        <end position="316"/>
    </location>
</feature>
<name>A0A0F4T6N2_PSEFL</name>
<dbReference type="Pfam" id="PF00664">
    <property type="entry name" value="ABC_membrane"/>
    <property type="match status" value="1"/>
</dbReference>
<dbReference type="RefSeq" id="WP_046043196.1">
    <property type="nucleotide sequence ID" value="NZ_LACC01000036.1"/>
</dbReference>
<dbReference type="GO" id="GO:0005524">
    <property type="term" value="F:ATP binding"/>
    <property type="evidence" value="ECO:0007669"/>
    <property type="project" value="UniProtKB-KW"/>
</dbReference>
<evidence type="ECO:0000256" key="3">
    <source>
        <dbReference type="ARBA" id="ARBA00022475"/>
    </source>
</evidence>
<dbReference type="Gene3D" id="3.40.50.300">
    <property type="entry name" value="P-loop containing nucleotide triphosphate hydrolases"/>
    <property type="match status" value="1"/>
</dbReference>
<feature type="transmembrane region" description="Helical" evidence="9">
    <location>
        <begin position="175"/>
        <end position="192"/>
    </location>
</feature>
<dbReference type="SMART" id="SM00382">
    <property type="entry name" value="AAA"/>
    <property type="match status" value="1"/>
</dbReference>
<dbReference type="EMBL" id="LACC01000036">
    <property type="protein sequence ID" value="KJZ39794.1"/>
    <property type="molecule type" value="Genomic_DNA"/>
</dbReference>
<keyword evidence="6 12" id="KW-0067">ATP-binding</keyword>
<evidence type="ECO:0000256" key="6">
    <source>
        <dbReference type="ARBA" id="ARBA00022840"/>
    </source>
</evidence>
<dbReference type="PANTHER" id="PTHR24221">
    <property type="entry name" value="ATP-BINDING CASSETTE SUB-FAMILY B"/>
    <property type="match status" value="1"/>
</dbReference>
<proteinExistence type="predicted"/>
<dbReference type="InterPro" id="IPR039421">
    <property type="entry name" value="Type_1_exporter"/>
</dbReference>
<dbReference type="InterPro" id="IPR003439">
    <property type="entry name" value="ABC_transporter-like_ATP-bd"/>
</dbReference>
<dbReference type="InterPro" id="IPR036640">
    <property type="entry name" value="ABC1_TM_sf"/>
</dbReference>
<protein>
    <submittedName>
        <fullName evidence="12">ABC transporter ATP-binding protein</fullName>
    </submittedName>
</protein>
<evidence type="ECO:0000259" key="11">
    <source>
        <dbReference type="PROSITE" id="PS50929"/>
    </source>
</evidence>
<keyword evidence="4 9" id="KW-0812">Transmembrane</keyword>
<dbReference type="GO" id="GO:0140359">
    <property type="term" value="F:ABC-type transporter activity"/>
    <property type="evidence" value="ECO:0007669"/>
    <property type="project" value="InterPro"/>
</dbReference>
<comment type="caution">
    <text evidence="12">The sequence shown here is derived from an EMBL/GenBank/DDBJ whole genome shotgun (WGS) entry which is preliminary data.</text>
</comment>
<feature type="domain" description="ABC transmembrane type-1" evidence="11">
    <location>
        <begin position="36"/>
        <end position="318"/>
    </location>
</feature>
<dbReference type="GO" id="GO:0005886">
    <property type="term" value="C:plasma membrane"/>
    <property type="evidence" value="ECO:0007669"/>
    <property type="project" value="UniProtKB-SubCell"/>
</dbReference>
<dbReference type="PROSITE" id="PS50929">
    <property type="entry name" value="ABC_TM1F"/>
    <property type="match status" value="1"/>
</dbReference>
<keyword evidence="3" id="KW-1003">Cell membrane</keyword>
<dbReference type="CDD" id="cd07346">
    <property type="entry name" value="ABC_6TM_exporters"/>
    <property type="match status" value="1"/>
</dbReference>
<evidence type="ECO:0000313" key="12">
    <source>
        <dbReference type="EMBL" id="KJZ39794.1"/>
    </source>
</evidence>
<feature type="transmembrane region" description="Helical" evidence="9">
    <location>
        <begin position="71"/>
        <end position="96"/>
    </location>
</feature>
<dbReference type="AlphaFoldDB" id="A0A0F4T6N2"/>
<feature type="transmembrane region" description="Helical" evidence="9">
    <location>
        <begin position="33"/>
        <end position="51"/>
    </location>
</feature>
<evidence type="ECO:0000256" key="7">
    <source>
        <dbReference type="ARBA" id="ARBA00022989"/>
    </source>
</evidence>
<dbReference type="SUPFAM" id="SSF90123">
    <property type="entry name" value="ABC transporter transmembrane region"/>
    <property type="match status" value="1"/>
</dbReference>
<feature type="transmembrane region" description="Helical" evidence="9">
    <location>
        <begin position="151"/>
        <end position="169"/>
    </location>
</feature>
<dbReference type="SUPFAM" id="SSF52540">
    <property type="entry name" value="P-loop containing nucleoside triphosphate hydrolases"/>
    <property type="match status" value="1"/>
</dbReference>
<evidence type="ECO:0000313" key="13">
    <source>
        <dbReference type="Proteomes" id="UP000033588"/>
    </source>
</evidence>
<dbReference type="FunFam" id="3.40.50.300:FF:000299">
    <property type="entry name" value="ABC transporter ATP-binding protein/permease"/>
    <property type="match status" value="1"/>
</dbReference>